<dbReference type="Proteomes" id="UP001163726">
    <property type="component" value="Chromosome"/>
</dbReference>
<gene>
    <name evidence="2" type="ORF">OLW01_09895</name>
</gene>
<evidence type="ECO:0000313" key="3">
    <source>
        <dbReference type="Proteomes" id="UP001163726"/>
    </source>
</evidence>
<dbReference type="RefSeq" id="WP_268073727.1">
    <property type="nucleotide sequence ID" value="NZ_CP109965.1"/>
</dbReference>
<dbReference type="InterPro" id="IPR007433">
    <property type="entry name" value="DUF481"/>
</dbReference>
<feature type="chain" id="PRO_5046644018" evidence="1">
    <location>
        <begin position="21"/>
        <end position="282"/>
    </location>
</feature>
<feature type="signal peptide" evidence="1">
    <location>
        <begin position="1"/>
        <end position="20"/>
    </location>
</feature>
<accession>A0ABY7AMC1</accession>
<organism evidence="2 3">
    <name type="scientific">Catenovulum adriaticum</name>
    <dbReference type="NCBI Taxonomy" id="2984846"/>
    <lineage>
        <taxon>Bacteria</taxon>
        <taxon>Pseudomonadati</taxon>
        <taxon>Pseudomonadota</taxon>
        <taxon>Gammaproteobacteria</taxon>
        <taxon>Alteromonadales</taxon>
        <taxon>Alteromonadaceae</taxon>
        <taxon>Catenovulum</taxon>
    </lineage>
</organism>
<proteinExistence type="predicted"/>
<name>A0ABY7AMC1_9ALTE</name>
<sequence length="282" mass="31862">MKLKLSFAIACALTSHSVYAKQGQDKLGSFVASVEVGYIMTSGTNKNDSTSTIVKFDIGNETESFRNQFAFDSTFKEDEVSYTDDNNEEKKRKKTTKEKYFASVQTNYKVNREGDAILAFASYESDRFSAFHYQTSIATGYNTRVLDSKTGFLDLSIGPGYAFDSLRVYTNDEGQRVNADNVLIYDDNGAITYPKDDYENRKQMIWRGAVTYQRKIMENINFKSAYSIEKGNYNTKSVFETALTMQVNGSLSLKAAVKNKKNTNEGITTDDKRNSVTLVYNF</sequence>
<evidence type="ECO:0000313" key="2">
    <source>
        <dbReference type="EMBL" id="WAJ69484.1"/>
    </source>
</evidence>
<protein>
    <submittedName>
        <fullName evidence="2">DUF481 domain-containing protein</fullName>
    </submittedName>
</protein>
<keyword evidence="3" id="KW-1185">Reference proteome</keyword>
<reference evidence="2" key="1">
    <citation type="submission" date="2022-10" db="EMBL/GenBank/DDBJ databases">
        <title>Catenovulum adriacola sp. nov. isolated in the Harbour of Susak.</title>
        <authorList>
            <person name="Schoch T."/>
            <person name="Reich S.J."/>
            <person name="Stoeferle S."/>
            <person name="Flaiz M."/>
            <person name="Kazda M."/>
            <person name="Riedel C.U."/>
            <person name="Duerre P."/>
        </authorList>
    </citation>
    <scope>NUCLEOTIDE SEQUENCE</scope>
    <source>
        <strain evidence="2">TS8</strain>
    </source>
</reference>
<keyword evidence="1" id="KW-0732">Signal</keyword>
<dbReference type="Pfam" id="PF04338">
    <property type="entry name" value="DUF481"/>
    <property type="match status" value="1"/>
</dbReference>
<dbReference type="EMBL" id="CP109965">
    <property type="protein sequence ID" value="WAJ69484.1"/>
    <property type="molecule type" value="Genomic_DNA"/>
</dbReference>
<evidence type="ECO:0000256" key="1">
    <source>
        <dbReference type="SAM" id="SignalP"/>
    </source>
</evidence>